<dbReference type="GO" id="GO:0022857">
    <property type="term" value="F:transmembrane transporter activity"/>
    <property type="evidence" value="ECO:0007669"/>
    <property type="project" value="InterPro"/>
</dbReference>
<dbReference type="InterPro" id="IPR036259">
    <property type="entry name" value="MFS_trans_sf"/>
</dbReference>
<dbReference type="PANTHER" id="PTHR11360">
    <property type="entry name" value="MONOCARBOXYLATE TRANSPORTER"/>
    <property type="match status" value="1"/>
</dbReference>
<dbReference type="KEGG" id="gtr:GLOTRDRAFT_133429"/>
<proteinExistence type="inferred from homology"/>
<accession>S7PTL0</accession>
<evidence type="ECO:0000313" key="6">
    <source>
        <dbReference type="Proteomes" id="UP000030669"/>
    </source>
</evidence>
<dbReference type="HOGENOM" id="CLU_001265_1_2_1"/>
<evidence type="ECO:0000256" key="2">
    <source>
        <dbReference type="ARBA" id="ARBA00006727"/>
    </source>
</evidence>
<comment type="subcellular location">
    <subcellularLocation>
        <location evidence="1">Membrane</location>
        <topology evidence="1">Multi-pass membrane protein</topology>
    </subcellularLocation>
</comment>
<protein>
    <submittedName>
        <fullName evidence="5">MFS general substrate transporter</fullName>
    </submittedName>
</protein>
<sequence length="454" mass="49034">MPEWYHLKTLKPPSVETVTWAARQPLPPSTSTVNVSVNEATEPDRRDSESLADNSINGTTLAPVDRGFGAWSFLVAAFFVQAIVWGFPNSSGVFLASYLNDPRFNLQKDSSSLLPFVGTLSSGIIYCSGKVIPSSVVNQLIILQGVIYAIGGSLLWHPCISYMSEWFVARRGLANGMMFAGTSIAGLFLPLILPSLLNRFGAPSTLRILSIVILGMLIPLLPFVKGRLPESRVHGPNARLTDWSWTRNRVFWLVLAVNTIQGFAYFVPIIWLPTFAMGLRVNGTDSALPVALLNGGSVFGRLVLGILADRYNPWVLGSMTCISISLATFVLWGVLSDNIAALITYGIAYGGLAGGWSSLWTGFIRPIAKDDPTLSTYIYGLLMFSRGFGNVVSTPISTSLSRGYPPNAMNGKTGFDVAGGRFEKMIVYVGTCFASAAVVALAGWAVEKSGPRRT</sequence>
<keyword evidence="6" id="KW-1185">Reference proteome</keyword>
<dbReference type="OrthoDB" id="2213137at2759"/>
<feature type="transmembrane region" description="Helical" evidence="4">
    <location>
        <begin position="376"/>
        <end position="396"/>
    </location>
</feature>
<feature type="transmembrane region" description="Helical" evidence="4">
    <location>
        <begin position="314"/>
        <end position="335"/>
    </location>
</feature>
<evidence type="ECO:0000256" key="3">
    <source>
        <dbReference type="SAM" id="MobiDB-lite"/>
    </source>
</evidence>
<feature type="transmembrane region" description="Helical" evidence="4">
    <location>
        <begin position="172"/>
        <end position="193"/>
    </location>
</feature>
<comment type="similarity">
    <text evidence="2">Belongs to the major facilitator superfamily. Monocarboxylate porter (TC 2.A.1.13) family.</text>
</comment>
<evidence type="ECO:0000313" key="5">
    <source>
        <dbReference type="EMBL" id="EPQ51106.1"/>
    </source>
</evidence>
<feature type="transmembrane region" description="Helical" evidence="4">
    <location>
        <begin position="205"/>
        <end position="224"/>
    </location>
</feature>
<feature type="compositionally biased region" description="Polar residues" evidence="3">
    <location>
        <begin position="29"/>
        <end position="39"/>
    </location>
</feature>
<feature type="transmembrane region" description="Helical" evidence="4">
    <location>
        <begin position="425"/>
        <end position="446"/>
    </location>
</feature>
<dbReference type="InterPro" id="IPR011701">
    <property type="entry name" value="MFS"/>
</dbReference>
<feature type="transmembrane region" description="Helical" evidence="4">
    <location>
        <begin position="68"/>
        <end position="87"/>
    </location>
</feature>
<gene>
    <name evidence="5" type="ORF">GLOTRDRAFT_133429</name>
</gene>
<dbReference type="OMA" id="SYCPCIA"/>
<dbReference type="GO" id="GO:0016020">
    <property type="term" value="C:membrane"/>
    <property type="evidence" value="ECO:0007669"/>
    <property type="project" value="UniProtKB-SubCell"/>
</dbReference>
<feature type="transmembrane region" description="Helical" evidence="4">
    <location>
        <begin position="286"/>
        <end position="307"/>
    </location>
</feature>
<feature type="transmembrane region" description="Helical" evidence="4">
    <location>
        <begin position="250"/>
        <end position="274"/>
    </location>
</feature>
<feature type="transmembrane region" description="Helical" evidence="4">
    <location>
        <begin position="341"/>
        <end position="364"/>
    </location>
</feature>
<feature type="region of interest" description="Disordered" evidence="3">
    <location>
        <begin position="26"/>
        <end position="54"/>
    </location>
</feature>
<dbReference type="GeneID" id="19302726"/>
<evidence type="ECO:0000256" key="4">
    <source>
        <dbReference type="SAM" id="Phobius"/>
    </source>
</evidence>
<dbReference type="PANTHER" id="PTHR11360:SF287">
    <property type="entry name" value="MFS MONOCARBOXYLATE TRANSPORTER"/>
    <property type="match status" value="1"/>
</dbReference>
<keyword evidence="4" id="KW-0472">Membrane</keyword>
<dbReference type="Pfam" id="PF07690">
    <property type="entry name" value="MFS_1"/>
    <property type="match status" value="1"/>
</dbReference>
<reference evidence="5 6" key="1">
    <citation type="journal article" date="2012" name="Science">
        <title>The Paleozoic origin of enzymatic lignin decomposition reconstructed from 31 fungal genomes.</title>
        <authorList>
            <person name="Floudas D."/>
            <person name="Binder M."/>
            <person name="Riley R."/>
            <person name="Barry K."/>
            <person name="Blanchette R.A."/>
            <person name="Henrissat B."/>
            <person name="Martinez A.T."/>
            <person name="Otillar R."/>
            <person name="Spatafora J.W."/>
            <person name="Yadav J.S."/>
            <person name="Aerts A."/>
            <person name="Benoit I."/>
            <person name="Boyd A."/>
            <person name="Carlson A."/>
            <person name="Copeland A."/>
            <person name="Coutinho P.M."/>
            <person name="de Vries R.P."/>
            <person name="Ferreira P."/>
            <person name="Findley K."/>
            <person name="Foster B."/>
            <person name="Gaskell J."/>
            <person name="Glotzer D."/>
            <person name="Gorecki P."/>
            <person name="Heitman J."/>
            <person name="Hesse C."/>
            <person name="Hori C."/>
            <person name="Igarashi K."/>
            <person name="Jurgens J.A."/>
            <person name="Kallen N."/>
            <person name="Kersten P."/>
            <person name="Kohler A."/>
            <person name="Kuees U."/>
            <person name="Kumar T.K.A."/>
            <person name="Kuo A."/>
            <person name="LaButti K."/>
            <person name="Larrondo L.F."/>
            <person name="Lindquist E."/>
            <person name="Ling A."/>
            <person name="Lombard V."/>
            <person name="Lucas S."/>
            <person name="Lundell T."/>
            <person name="Martin R."/>
            <person name="McLaughlin D.J."/>
            <person name="Morgenstern I."/>
            <person name="Morin E."/>
            <person name="Murat C."/>
            <person name="Nagy L.G."/>
            <person name="Nolan M."/>
            <person name="Ohm R.A."/>
            <person name="Patyshakuliyeva A."/>
            <person name="Rokas A."/>
            <person name="Ruiz-Duenas F.J."/>
            <person name="Sabat G."/>
            <person name="Salamov A."/>
            <person name="Samejima M."/>
            <person name="Schmutz J."/>
            <person name="Slot J.C."/>
            <person name="St John F."/>
            <person name="Stenlid J."/>
            <person name="Sun H."/>
            <person name="Sun S."/>
            <person name="Syed K."/>
            <person name="Tsang A."/>
            <person name="Wiebenga A."/>
            <person name="Young D."/>
            <person name="Pisabarro A."/>
            <person name="Eastwood D.C."/>
            <person name="Martin F."/>
            <person name="Cullen D."/>
            <person name="Grigoriev I.V."/>
            <person name="Hibbett D.S."/>
        </authorList>
    </citation>
    <scope>NUCLEOTIDE SEQUENCE [LARGE SCALE GENOMIC DNA]</scope>
    <source>
        <strain evidence="5 6">ATCC 11539</strain>
    </source>
</reference>
<dbReference type="InterPro" id="IPR050327">
    <property type="entry name" value="Proton-linked_MCT"/>
</dbReference>
<keyword evidence="4" id="KW-1133">Transmembrane helix</keyword>
<dbReference type="SUPFAM" id="SSF103473">
    <property type="entry name" value="MFS general substrate transporter"/>
    <property type="match status" value="1"/>
</dbReference>
<feature type="transmembrane region" description="Helical" evidence="4">
    <location>
        <begin position="139"/>
        <end position="160"/>
    </location>
</feature>
<organism evidence="5 6">
    <name type="scientific">Gloeophyllum trabeum (strain ATCC 11539 / FP-39264 / Madison 617)</name>
    <name type="common">Brown rot fungus</name>
    <dbReference type="NCBI Taxonomy" id="670483"/>
    <lineage>
        <taxon>Eukaryota</taxon>
        <taxon>Fungi</taxon>
        <taxon>Dikarya</taxon>
        <taxon>Basidiomycota</taxon>
        <taxon>Agaricomycotina</taxon>
        <taxon>Agaricomycetes</taxon>
        <taxon>Gloeophyllales</taxon>
        <taxon>Gloeophyllaceae</taxon>
        <taxon>Gloeophyllum</taxon>
    </lineage>
</organism>
<dbReference type="Gene3D" id="1.20.1250.20">
    <property type="entry name" value="MFS general substrate transporter like domains"/>
    <property type="match status" value="2"/>
</dbReference>
<keyword evidence="4" id="KW-0812">Transmembrane</keyword>
<name>S7PTL0_GLOTA</name>
<dbReference type="RefSeq" id="XP_007870540.1">
    <property type="nucleotide sequence ID" value="XM_007872349.1"/>
</dbReference>
<dbReference type="Proteomes" id="UP000030669">
    <property type="component" value="Unassembled WGS sequence"/>
</dbReference>
<dbReference type="EMBL" id="KB469312">
    <property type="protein sequence ID" value="EPQ51106.1"/>
    <property type="molecule type" value="Genomic_DNA"/>
</dbReference>
<dbReference type="eggNOG" id="KOG2504">
    <property type="taxonomic scope" value="Eukaryota"/>
</dbReference>
<dbReference type="AlphaFoldDB" id="S7PTL0"/>
<evidence type="ECO:0000256" key="1">
    <source>
        <dbReference type="ARBA" id="ARBA00004141"/>
    </source>
</evidence>